<dbReference type="EMBL" id="CP019478">
    <property type="protein sequence ID" value="UQC86358.1"/>
    <property type="molecule type" value="Genomic_DNA"/>
</dbReference>
<dbReference type="RefSeq" id="XP_049147970.1">
    <property type="nucleotide sequence ID" value="XM_049290825.1"/>
</dbReference>
<protein>
    <submittedName>
        <fullName evidence="1">Uncharacterized protein</fullName>
    </submittedName>
</protein>
<dbReference type="KEGG" id="clup:CLUP02_11858"/>
<sequence length="222" mass="24574">MALSPPSPSGLRAPPLPLSRSSALLAHTERAITASPLLLLDPSKTTIKHLLRGPPWITWRSRESSLKSCSHRFWSLAERLRIVSSLGPSPMDKRCRLGRYGALSLSRHRWYGYGEARKRVQTARARCTAGGKQATLHTQVRGVFLALSSRWRVLCLQTAVSRFMSTMGPCRPCFWILASTRSHVLVHVMSTRMVSPAVTSLAAVIPVWQLVGRSGWANLVQG</sequence>
<evidence type="ECO:0000313" key="2">
    <source>
        <dbReference type="Proteomes" id="UP000830671"/>
    </source>
</evidence>
<accession>A0A9Q8T010</accession>
<proteinExistence type="predicted"/>
<dbReference type="AlphaFoldDB" id="A0A9Q8T010"/>
<reference evidence="1" key="1">
    <citation type="journal article" date="2021" name="Mol. Plant Microbe Interact.">
        <title>Complete Genome Sequence of the Plant-Pathogenic Fungus Colletotrichum lupini.</title>
        <authorList>
            <person name="Baroncelli R."/>
            <person name="Pensec F."/>
            <person name="Da Lio D."/>
            <person name="Boufleur T."/>
            <person name="Vicente I."/>
            <person name="Sarrocco S."/>
            <person name="Picot A."/>
            <person name="Baraldi E."/>
            <person name="Sukno S."/>
            <person name="Thon M."/>
            <person name="Le Floch G."/>
        </authorList>
    </citation>
    <scope>NUCLEOTIDE SEQUENCE</scope>
    <source>
        <strain evidence="1">IMI 504893</strain>
    </source>
</reference>
<organism evidence="1 2">
    <name type="scientific">Colletotrichum lupini</name>
    <dbReference type="NCBI Taxonomy" id="145971"/>
    <lineage>
        <taxon>Eukaryota</taxon>
        <taxon>Fungi</taxon>
        <taxon>Dikarya</taxon>
        <taxon>Ascomycota</taxon>
        <taxon>Pezizomycotina</taxon>
        <taxon>Sordariomycetes</taxon>
        <taxon>Hypocreomycetidae</taxon>
        <taxon>Glomerellales</taxon>
        <taxon>Glomerellaceae</taxon>
        <taxon>Colletotrichum</taxon>
        <taxon>Colletotrichum acutatum species complex</taxon>
    </lineage>
</organism>
<keyword evidence="2" id="KW-1185">Reference proteome</keyword>
<name>A0A9Q8T010_9PEZI</name>
<evidence type="ECO:0000313" key="1">
    <source>
        <dbReference type="EMBL" id="UQC86358.1"/>
    </source>
</evidence>
<dbReference type="GeneID" id="73345835"/>
<dbReference type="Proteomes" id="UP000830671">
    <property type="component" value="Chromosome 6"/>
</dbReference>
<gene>
    <name evidence="1" type="ORF">CLUP02_11858</name>
</gene>